<comment type="caution">
    <text evidence="2">The sequence shown here is derived from an EMBL/GenBank/DDBJ whole genome shotgun (WGS) entry which is preliminary data.</text>
</comment>
<reference evidence="2" key="1">
    <citation type="journal article" date="2022" name="bioRxiv">
        <title>Sequencing and chromosome-scale assembly of the giantPleurodeles waltlgenome.</title>
        <authorList>
            <person name="Brown T."/>
            <person name="Elewa A."/>
            <person name="Iarovenko S."/>
            <person name="Subramanian E."/>
            <person name="Araus A.J."/>
            <person name="Petzold A."/>
            <person name="Susuki M."/>
            <person name="Suzuki K.-i.T."/>
            <person name="Hayashi T."/>
            <person name="Toyoda A."/>
            <person name="Oliveira C."/>
            <person name="Osipova E."/>
            <person name="Leigh N.D."/>
            <person name="Simon A."/>
            <person name="Yun M.H."/>
        </authorList>
    </citation>
    <scope>NUCLEOTIDE SEQUENCE</scope>
    <source>
        <strain evidence="2">20211129_DDA</strain>
        <tissue evidence="2">Liver</tissue>
    </source>
</reference>
<keyword evidence="3" id="KW-1185">Reference proteome</keyword>
<dbReference type="Proteomes" id="UP001066276">
    <property type="component" value="Chromosome 6"/>
</dbReference>
<name>A0AAV7QC74_PLEWA</name>
<sequence length="147" mass="16416">MPRPGRSKAGEGRVRRRTRVLEEWDETQRGAVRLEKTKGEQKEEAMEGGRHTEQSVFVERRPRGRVADEEASHVPGGAWLIQVDSLPSQALLLTGPTAAPPQHLAAPKHLTAPCWQMYLNPETEFLPETALLLTPRPFIAPPLDSLK</sequence>
<accession>A0AAV7QC74</accession>
<evidence type="ECO:0000313" key="2">
    <source>
        <dbReference type="EMBL" id="KAJ1137903.1"/>
    </source>
</evidence>
<evidence type="ECO:0000256" key="1">
    <source>
        <dbReference type="SAM" id="MobiDB-lite"/>
    </source>
</evidence>
<dbReference type="EMBL" id="JANPWB010000010">
    <property type="protein sequence ID" value="KAJ1137903.1"/>
    <property type="molecule type" value="Genomic_DNA"/>
</dbReference>
<feature type="region of interest" description="Disordered" evidence="1">
    <location>
        <begin position="36"/>
        <end position="55"/>
    </location>
</feature>
<dbReference type="AlphaFoldDB" id="A0AAV7QC74"/>
<organism evidence="2 3">
    <name type="scientific">Pleurodeles waltl</name>
    <name type="common">Iberian ribbed newt</name>
    <dbReference type="NCBI Taxonomy" id="8319"/>
    <lineage>
        <taxon>Eukaryota</taxon>
        <taxon>Metazoa</taxon>
        <taxon>Chordata</taxon>
        <taxon>Craniata</taxon>
        <taxon>Vertebrata</taxon>
        <taxon>Euteleostomi</taxon>
        <taxon>Amphibia</taxon>
        <taxon>Batrachia</taxon>
        <taxon>Caudata</taxon>
        <taxon>Salamandroidea</taxon>
        <taxon>Salamandridae</taxon>
        <taxon>Pleurodelinae</taxon>
        <taxon>Pleurodeles</taxon>
    </lineage>
</organism>
<evidence type="ECO:0000313" key="3">
    <source>
        <dbReference type="Proteomes" id="UP001066276"/>
    </source>
</evidence>
<feature type="region of interest" description="Disordered" evidence="1">
    <location>
        <begin position="1"/>
        <end position="22"/>
    </location>
</feature>
<proteinExistence type="predicted"/>
<feature type="compositionally biased region" description="Basic and acidic residues" evidence="1">
    <location>
        <begin position="8"/>
        <end position="22"/>
    </location>
</feature>
<gene>
    <name evidence="2" type="ORF">NDU88_004299</name>
</gene>
<protein>
    <submittedName>
        <fullName evidence="2">Uncharacterized protein</fullName>
    </submittedName>
</protein>